<dbReference type="EMBL" id="JH993108">
    <property type="protein sequence ID" value="EKX34488.1"/>
    <property type="molecule type" value="Genomic_DNA"/>
</dbReference>
<protein>
    <submittedName>
        <fullName evidence="1 2">Uncharacterized protein</fullName>
    </submittedName>
</protein>
<evidence type="ECO:0000313" key="1">
    <source>
        <dbReference type="EMBL" id="EKX34488.1"/>
    </source>
</evidence>
<dbReference type="KEGG" id="gtt:GUITHDRAFT_119324"/>
<dbReference type="AlphaFoldDB" id="L1IE33"/>
<dbReference type="HOGENOM" id="CLU_1716719_0_0_1"/>
<keyword evidence="3" id="KW-1185">Reference proteome</keyword>
<dbReference type="PaxDb" id="55529-EKX34488"/>
<dbReference type="Proteomes" id="UP000011087">
    <property type="component" value="Unassembled WGS sequence"/>
</dbReference>
<dbReference type="GeneID" id="17291238"/>
<reference evidence="3" key="2">
    <citation type="submission" date="2012-11" db="EMBL/GenBank/DDBJ databases">
        <authorList>
            <person name="Kuo A."/>
            <person name="Curtis B.A."/>
            <person name="Tanifuji G."/>
            <person name="Burki F."/>
            <person name="Gruber A."/>
            <person name="Irimia M."/>
            <person name="Maruyama S."/>
            <person name="Arias M.C."/>
            <person name="Ball S.G."/>
            <person name="Gile G.H."/>
            <person name="Hirakawa Y."/>
            <person name="Hopkins J.F."/>
            <person name="Rensing S.A."/>
            <person name="Schmutz J."/>
            <person name="Symeonidi A."/>
            <person name="Elias M."/>
            <person name="Eveleigh R.J."/>
            <person name="Herman E.K."/>
            <person name="Klute M.J."/>
            <person name="Nakayama T."/>
            <person name="Obornik M."/>
            <person name="Reyes-Prieto A."/>
            <person name="Armbrust E.V."/>
            <person name="Aves S.J."/>
            <person name="Beiko R.G."/>
            <person name="Coutinho P."/>
            <person name="Dacks J.B."/>
            <person name="Durnford D.G."/>
            <person name="Fast N.M."/>
            <person name="Green B.R."/>
            <person name="Grisdale C."/>
            <person name="Hempe F."/>
            <person name="Henrissat B."/>
            <person name="Hoppner M.P."/>
            <person name="Ishida K.-I."/>
            <person name="Kim E."/>
            <person name="Koreny L."/>
            <person name="Kroth P.G."/>
            <person name="Liu Y."/>
            <person name="Malik S.-B."/>
            <person name="Maier U.G."/>
            <person name="McRose D."/>
            <person name="Mock T."/>
            <person name="Neilson J.A."/>
            <person name="Onodera N.T."/>
            <person name="Poole A.M."/>
            <person name="Pritham E.J."/>
            <person name="Richards T.A."/>
            <person name="Rocap G."/>
            <person name="Roy S.W."/>
            <person name="Sarai C."/>
            <person name="Schaack S."/>
            <person name="Shirato S."/>
            <person name="Slamovits C.H."/>
            <person name="Spencer D.F."/>
            <person name="Suzuki S."/>
            <person name="Worden A.Z."/>
            <person name="Zauner S."/>
            <person name="Barry K."/>
            <person name="Bell C."/>
            <person name="Bharti A.K."/>
            <person name="Crow J.A."/>
            <person name="Grimwood J."/>
            <person name="Kramer R."/>
            <person name="Lindquist E."/>
            <person name="Lucas S."/>
            <person name="Salamov A."/>
            <person name="McFadden G.I."/>
            <person name="Lane C.E."/>
            <person name="Keeling P.J."/>
            <person name="Gray M.W."/>
            <person name="Grigoriev I.V."/>
            <person name="Archibald J.M."/>
        </authorList>
    </citation>
    <scope>NUCLEOTIDE SEQUENCE</scope>
    <source>
        <strain evidence="3">CCMP2712</strain>
    </source>
</reference>
<accession>L1IE33</accession>
<reference evidence="2" key="3">
    <citation type="submission" date="2016-03" db="UniProtKB">
        <authorList>
            <consortium name="EnsemblProtists"/>
        </authorList>
    </citation>
    <scope>IDENTIFICATION</scope>
</reference>
<organism evidence="1">
    <name type="scientific">Guillardia theta (strain CCMP2712)</name>
    <name type="common">Cryptophyte</name>
    <dbReference type="NCBI Taxonomy" id="905079"/>
    <lineage>
        <taxon>Eukaryota</taxon>
        <taxon>Cryptophyceae</taxon>
        <taxon>Pyrenomonadales</taxon>
        <taxon>Geminigeraceae</taxon>
        <taxon>Guillardia</taxon>
    </lineage>
</organism>
<reference evidence="1 3" key="1">
    <citation type="journal article" date="2012" name="Nature">
        <title>Algal genomes reveal evolutionary mosaicism and the fate of nucleomorphs.</title>
        <authorList>
            <consortium name="DOE Joint Genome Institute"/>
            <person name="Curtis B.A."/>
            <person name="Tanifuji G."/>
            <person name="Burki F."/>
            <person name="Gruber A."/>
            <person name="Irimia M."/>
            <person name="Maruyama S."/>
            <person name="Arias M.C."/>
            <person name="Ball S.G."/>
            <person name="Gile G.H."/>
            <person name="Hirakawa Y."/>
            <person name="Hopkins J.F."/>
            <person name="Kuo A."/>
            <person name="Rensing S.A."/>
            <person name="Schmutz J."/>
            <person name="Symeonidi A."/>
            <person name="Elias M."/>
            <person name="Eveleigh R.J."/>
            <person name="Herman E.K."/>
            <person name="Klute M.J."/>
            <person name="Nakayama T."/>
            <person name="Obornik M."/>
            <person name="Reyes-Prieto A."/>
            <person name="Armbrust E.V."/>
            <person name="Aves S.J."/>
            <person name="Beiko R.G."/>
            <person name="Coutinho P."/>
            <person name="Dacks J.B."/>
            <person name="Durnford D.G."/>
            <person name="Fast N.M."/>
            <person name="Green B.R."/>
            <person name="Grisdale C.J."/>
            <person name="Hempel F."/>
            <person name="Henrissat B."/>
            <person name="Hoppner M.P."/>
            <person name="Ishida K."/>
            <person name="Kim E."/>
            <person name="Koreny L."/>
            <person name="Kroth P.G."/>
            <person name="Liu Y."/>
            <person name="Malik S.B."/>
            <person name="Maier U.G."/>
            <person name="McRose D."/>
            <person name="Mock T."/>
            <person name="Neilson J.A."/>
            <person name="Onodera N.T."/>
            <person name="Poole A.M."/>
            <person name="Pritham E.J."/>
            <person name="Richards T.A."/>
            <person name="Rocap G."/>
            <person name="Roy S.W."/>
            <person name="Sarai C."/>
            <person name="Schaack S."/>
            <person name="Shirato S."/>
            <person name="Slamovits C.H."/>
            <person name="Spencer D.F."/>
            <person name="Suzuki S."/>
            <person name="Worden A.Z."/>
            <person name="Zauner S."/>
            <person name="Barry K."/>
            <person name="Bell C."/>
            <person name="Bharti A.K."/>
            <person name="Crow J.A."/>
            <person name="Grimwood J."/>
            <person name="Kramer R."/>
            <person name="Lindquist E."/>
            <person name="Lucas S."/>
            <person name="Salamov A."/>
            <person name="McFadden G.I."/>
            <person name="Lane C.E."/>
            <person name="Keeling P.J."/>
            <person name="Gray M.W."/>
            <person name="Grigoriev I.V."/>
            <person name="Archibald J.M."/>
        </authorList>
    </citation>
    <scope>NUCLEOTIDE SEQUENCE</scope>
    <source>
        <strain evidence="1 3">CCMP2712</strain>
    </source>
</reference>
<evidence type="ECO:0000313" key="2">
    <source>
        <dbReference type="EnsemblProtists" id="EKX34488"/>
    </source>
</evidence>
<name>L1IE33_GUITC</name>
<sequence>MVQSALRIVNMGKKAKKAAAAAIAAQSDSLGFAHKLLDLRDGHREEEEGGSVGKLAKVRRGEIASAAADMLVMKMLKLVLGADWQQIRDEEELLGMLGGWEEEIIPREEMKEVSRKLDEEKVDVSKMIEASSSTERLMWEWLDGVISVLNASV</sequence>
<proteinExistence type="predicted"/>
<dbReference type="RefSeq" id="XP_005821468.1">
    <property type="nucleotide sequence ID" value="XM_005821411.1"/>
</dbReference>
<gene>
    <name evidence="1" type="ORF">GUITHDRAFT_119324</name>
</gene>
<dbReference type="EnsemblProtists" id="EKX34488">
    <property type="protein sequence ID" value="EKX34488"/>
    <property type="gene ID" value="GUITHDRAFT_119324"/>
</dbReference>
<evidence type="ECO:0000313" key="3">
    <source>
        <dbReference type="Proteomes" id="UP000011087"/>
    </source>
</evidence>